<protein>
    <submittedName>
        <fullName evidence="1">Uncharacterized protein</fullName>
    </submittedName>
</protein>
<gene>
    <name evidence="1" type="ORF">MENTE1834_LOCUS16889</name>
</gene>
<dbReference type="Proteomes" id="UP001497535">
    <property type="component" value="Unassembled WGS sequence"/>
</dbReference>
<evidence type="ECO:0000313" key="1">
    <source>
        <dbReference type="EMBL" id="CAK5063963.1"/>
    </source>
</evidence>
<organism evidence="1 2">
    <name type="scientific">Meloidogyne enterolobii</name>
    <name type="common">Root-knot nematode worm</name>
    <name type="synonym">Meloidogyne mayaguensis</name>
    <dbReference type="NCBI Taxonomy" id="390850"/>
    <lineage>
        <taxon>Eukaryota</taxon>
        <taxon>Metazoa</taxon>
        <taxon>Ecdysozoa</taxon>
        <taxon>Nematoda</taxon>
        <taxon>Chromadorea</taxon>
        <taxon>Rhabditida</taxon>
        <taxon>Tylenchina</taxon>
        <taxon>Tylenchomorpha</taxon>
        <taxon>Tylenchoidea</taxon>
        <taxon>Meloidogynidae</taxon>
        <taxon>Meloidogyninae</taxon>
        <taxon>Meloidogyne</taxon>
    </lineage>
</organism>
<accession>A0ACB0YV52</accession>
<proteinExistence type="predicted"/>
<keyword evidence="2" id="KW-1185">Reference proteome</keyword>
<dbReference type="EMBL" id="CAVMJV010000019">
    <property type="protein sequence ID" value="CAK5063963.1"/>
    <property type="molecule type" value="Genomic_DNA"/>
</dbReference>
<comment type="caution">
    <text evidence="1">The sequence shown here is derived from an EMBL/GenBank/DDBJ whole genome shotgun (WGS) entry which is preliminary data.</text>
</comment>
<sequence length="72" mass="8757">MELVLGEFDKRFNYHFYGDKKTNLPSKPEWFFSQLSCWAENNLEYFEVYLQPFVDEVFSFENNFLDFFGGPF</sequence>
<evidence type="ECO:0000313" key="2">
    <source>
        <dbReference type="Proteomes" id="UP001497535"/>
    </source>
</evidence>
<name>A0ACB0YV52_MELEN</name>
<reference evidence="1" key="1">
    <citation type="submission" date="2023-11" db="EMBL/GenBank/DDBJ databases">
        <authorList>
            <person name="Poullet M."/>
        </authorList>
    </citation>
    <scope>NUCLEOTIDE SEQUENCE</scope>
    <source>
        <strain evidence="1">E1834</strain>
    </source>
</reference>